<reference evidence="3" key="1">
    <citation type="submission" date="2020-02" db="EMBL/GenBank/DDBJ databases">
        <authorList>
            <person name="Palmer J.M."/>
        </authorList>
    </citation>
    <scope>NUCLEOTIDE SEQUENCE</scope>
    <source>
        <strain evidence="3">EPUS1.4</strain>
        <tissue evidence="3">Thallus</tissue>
    </source>
</reference>
<proteinExistence type="predicted"/>
<dbReference type="Proteomes" id="UP000606974">
    <property type="component" value="Unassembled WGS sequence"/>
</dbReference>
<feature type="region of interest" description="Disordered" evidence="1">
    <location>
        <begin position="107"/>
        <end position="154"/>
    </location>
</feature>
<feature type="compositionally biased region" description="Polar residues" evidence="1">
    <location>
        <begin position="136"/>
        <end position="146"/>
    </location>
</feature>
<dbReference type="OrthoDB" id="6133115at2759"/>
<evidence type="ECO:0000256" key="1">
    <source>
        <dbReference type="SAM" id="MobiDB-lite"/>
    </source>
</evidence>
<gene>
    <name evidence="3" type="ORF">GJ744_010106</name>
</gene>
<dbReference type="EMBL" id="JAACFV010000063">
    <property type="protein sequence ID" value="KAF7507805.1"/>
    <property type="molecule type" value="Genomic_DNA"/>
</dbReference>
<evidence type="ECO:0000259" key="2">
    <source>
        <dbReference type="PROSITE" id="PS00028"/>
    </source>
</evidence>
<dbReference type="InterPro" id="IPR013087">
    <property type="entry name" value="Znf_C2H2_type"/>
</dbReference>
<protein>
    <recommendedName>
        <fullName evidence="2">C2H2-type domain-containing protein</fullName>
    </recommendedName>
</protein>
<organism evidence="3 4">
    <name type="scientific">Endocarpon pusillum</name>
    <dbReference type="NCBI Taxonomy" id="364733"/>
    <lineage>
        <taxon>Eukaryota</taxon>
        <taxon>Fungi</taxon>
        <taxon>Dikarya</taxon>
        <taxon>Ascomycota</taxon>
        <taxon>Pezizomycotina</taxon>
        <taxon>Eurotiomycetes</taxon>
        <taxon>Chaetothyriomycetidae</taxon>
        <taxon>Verrucariales</taxon>
        <taxon>Verrucariaceae</taxon>
        <taxon>Endocarpon</taxon>
    </lineage>
</organism>
<feature type="domain" description="C2H2-type" evidence="2">
    <location>
        <begin position="25"/>
        <end position="48"/>
    </location>
</feature>
<dbReference type="PROSITE" id="PS00028">
    <property type="entry name" value="ZINC_FINGER_C2H2_1"/>
    <property type="match status" value="1"/>
</dbReference>
<accession>A0A8H7E406</accession>
<name>A0A8H7E406_9EURO</name>
<sequence length="154" mass="17672">MLDTYPSRKLWAEHDFTEHRCHNFCQCHDCWETFTIEREFTQHLVQQHQYGSLNHTQLLSTLLAAKESNPEPIASQRCPLCQEEGWGSQRCFVTHVGRHLEEIALSALPRDVGSDSEAGSRGSQSAEDISTKDEYTNSPNNESQAQLELIREQR</sequence>
<evidence type="ECO:0000313" key="4">
    <source>
        <dbReference type="Proteomes" id="UP000606974"/>
    </source>
</evidence>
<evidence type="ECO:0000313" key="3">
    <source>
        <dbReference type="EMBL" id="KAF7507805.1"/>
    </source>
</evidence>
<keyword evidence="4" id="KW-1185">Reference proteome</keyword>
<comment type="caution">
    <text evidence="3">The sequence shown here is derived from an EMBL/GenBank/DDBJ whole genome shotgun (WGS) entry which is preliminary data.</text>
</comment>
<dbReference type="AlphaFoldDB" id="A0A8H7E406"/>